<dbReference type="EMBL" id="JAHRHJ020000810">
    <property type="protein sequence ID" value="KAH9293708.1"/>
    <property type="molecule type" value="Genomic_DNA"/>
</dbReference>
<protein>
    <submittedName>
        <fullName evidence="1">Uncharacterized protein</fullName>
    </submittedName>
</protein>
<evidence type="ECO:0000313" key="2">
    <source>
        <dbReference type="Proteomes" id="UP000824469"/>
    </source>
</evidence>
<dbReference type="Proteomes" id="UP000824469">
    <property type="component" value="Unassembled WGS sequence"/>
</dbReference>
<reference evidence="1 2" key="1">
    <citation type="journal article" date="2021" name="Nat. Plants">
        <title>The Taxus genome provides insights into paclitaxel biosynthesis.</title>
        <authorList>
            <person name="Xiong X."/>
            <person name="Gou J."/>
            <person name="Liao Q."/>
            <person name="Li Y."/>
            <person name="Zhou Q."/>
            <person name="Bi G."/>
            <person name="Li C."/>
            <person name="Du R."/>
            <person name="Wang X."/>
            <person name="Sun T."/>
            <person name="Guo L."/>
            <person name="Liang H."/>
            <person name="Lu P."/>
            <person name="Wu Y."/>
            <person name="Zhang Z."/>
            <person name="Ro D.K."/>
            <person name="Shang Y."/>
            <person name="Huang S."/>
            <person name="Yan J."/>
        </authorList>
    </citation>
    <scope>NUCLEOTIDE SEQUENCE [LARGE SCALE GENOMIC DNA]</scope>
    <source>
        <strain evidence="1">Ta-2019</strain>
    </source>
</reference>
<keyword evidence="2" id="KW-1185">Reference proteome</keyword>
<gene>
    <name evidence="1" type="ORF">KI387_041088</name>
</gene>
<organism evidence="1 2">
    <name type="scientific">Taxus chinensis</name>
    <name type="common">Chinese yew</name>
    <name type="synonym">Taxus wallichiana var. chinensis</name>
    <dbReference type="NCBI Taxonomy" id="29808"/>
    <lineage>
        <taxon>Eukaryota</taxon>
        <taxon>Viridiplantae</taxon>
        <taxon>Streptophyta</taxon>
        <taxon>Embryophyta</taxon>
        <taxon>Tracheophyta</taxon>
        <taxon>Spermatophyta</taxon>
        <taxon>Pinopsida</taxon>
        <taxon>Pinidae</taxon>
        <taxon>Conifers II</taxon>
        <taxon>Cupressales</taxon>
        <taxon>Taxaceae</taxon>
        <taxon>Taxus</taxon>
    </lineage>
</organism>
<accession>A0AA38F903</accession>
<sequence length="125" mass="13851">MYGDSSSTVVDTSSQLKVFTIPPIDCDDAFLPDIAHLFVESPLWDEFLPNTRPLFVDPSPLSLQDIALIEPSFVDHLDDVLEDFVCTHGSAHTDFFGTSTIAHFSDNPPCLMGLSPFSRVMTCHF</sequence>
<proteinExistence type="predicted"/>
<name>A0AA38F903_TAXCH</name>
<dbReference type="AlphaFoldDB" id="A0AA38F903"/>
<comment type="caution">
    <text evidence="1">The sequence shown here is derived from an EMBL/GenBank/DDBJ whole genome shotgun (WGS) entry which is preliminary data.</text>
</comment>
<evidence type="ECO:0000313" key="1">
    <source>
        <dbReference type="EMBL" id="KAH9293708.1"/>
    </source>
</evidence>